<proteinExistence type="predicted"/>
<dbReference type="EMBL" id="PJQD01000085">
    <property type="protein sequence ID" value="POY71203.1"/>
    <property type="molecule type" value="Genomic_DNA"/>
</dbReference>
<reference evidence="2 3" key="1">
    <citation type="journal article" date="2018" name="Front. Microbiol.">
        <title>Prospects for Fungal Bioremediation of Acidic Radioactive Waste Sites: Characterization and Genome Sequence of Rhodotorula taiwanensis MD1149.</title>
        <authorList>
            <person name="Tkavc R."/>
            <person name="Matrosova V.Y."/>
            <person name="Grichenko O.E."/>
            <person name="Gostincar C."/>
            <person name="Volpe R.P."/>
            <person name="Klimenkova P."/>
            <person name="Gaidamakova E.K."/>
            <person name="Zhou C.E."/>
            <person name="Stewart B.J."/>
            <person name="Lyman M.G."/>
            <person name="Malfatti S.A."/>
            <person name="Rubinfeld B."/>
            <person name="Courtot M."/>
            <person name="Singh J."/>
            <person name="Dalgard C.L."/>
            <person name="Hamilton T."/>
            <person name="Frey K.G."/>
            <person name="Gunde-Cimerman N."/>
            <person name="Dugan L."/>
            <person name="Daly M.J."/>
        </authorList>
    </citation>
    <scope>NUCLEOTIDE SEQUENCE [LARGE SCALE GENOMIC DNA]</scope>
    <source>
        <strain evidence="2 3">MD1149</strain>
    </source>
</reference>
<comment type="caution">
    <text evidence="2">The sequence shown here is derived from an EMBL/GenBank/DDBJ whole genome shotgun (WGS) entry which is preliminary data.</text>
</comment>
<protein>
    <recommendedName>
        <fullName evidence="4">BTB domain-containing protein</fullName>
    </recommendedName>
</protein>
<accession>A0A2S5B341</accession>
<organism evidence="2 3">
    <name type="scientific">Rhodotorula taiwanensis</name>
    <dbReference type="NCBI Taxonomy" id="741276"/>
    <lineage>
        <taxon>Eukaryota</taxon>
        <taxon>Fungi</taxon>
        <taxon>Dikarya</taxon>
        <taxon>Basidiomycota</taxon>
        <taxon>Pucciniomycotina</taxon>
        <taxon>Microbotryomycetes</taxon>
        <taxon>Sporidiobolales</taxon>
        <taxon>Sporidiobolaceae</taxon>
        <taxon>Rhodotorula</taxon>
    </lineage>
</organism>
<dbReference type="Proteomes" id="UP000237144">
    <property type="component" value="Unassembled WGS sequence"/>
</dbReference>
<gene>
    <name evidence="2" type="ORF">BMF94_5515</name>
</gene>
<evidence type="ECO:0008006" key="4">
    <source>
        <dbReference type="Google" id="ProtNLM"/>
    </source>
</evidence>
<feature type="region of interest" description="Disordered" evidence="1">
    <location>
        <begin position="1"/>
        <end position="75"/>
    </location>
</feature>
<evidence type="ECO:0000313" key="3">
    <source>
        <dbReference type="Proteomes" id="UP000237144"/>
    </source>
</evidence>
<evidence type="ECO:0000313" key="2">
    <source>
        <dbReference type="EMBL" id="POY71203.1"/>
    </source>
</evidence>
<dbReference type="AlphaFoldDB" id="A0A2S5B341"/>
<sequence>MPRTGRDGTTSKSAATGGRRASLLRPFLPSDDEAVFNRRATHATNGSSGTVNEPASPDPAPPFPSKTQATVQTSASIAAQPGLRTMSAVMSSQCPNDVSFEFPTVGKRLWTSQRLLIASAPYFATLLSSDFLEGNFLEASTSAQGTPGPSDMHDSHDLNDSDDETDEHFYGSGTPAEAAPSPNAAVSYKQIVVRGTAYTTYFAALLYFATGHISFAPLRSSFSGAGEPGSSDKDGTRLAALSKILEEAPDVPVPASPKPIYRLAHMIDCAELQQRALDSFWKQLGVTNVLAELFSDVANAHPAIRDAALDYASKHWGKISRTEQWEELKRSAADGALPAAAAHTAMLLAERTPAKPARDLGFAAVP</sequence>
<feature type="region of interest" description="Disordered" evidence="1">
    <location>
        <begin position="140"/>
        <end position="181"/>
    </location>
</feature>
<dbReference type="STRING" id="741276.A0A2S5B341"/>
<evidence type="ECO:0000256" key="1">
    <source>
        <dbReference type="SAM" id="MobiDB-lite"/>
    </source>
</evidence>
<feature type="compositionally biased region" description="Polar residues" evidence="1">
    <location>
        <begin position="42"/>
        <end position="53"/>
    </location>
</feature>
<dbReference type="InterPro" id="IPR011333">
    <property type="entry name" value="SKP1/BTB/POZ_sf"/>
</dbReference>
<feature type="compositionally biased region" description="Polar residues" evidence="1">
    <location>
        <begin position="66"/>
        <end position="75"/>
    </location>
</feature>
<dbReference type="OrthoDB" id="2529262at2759"/>
<name>A0A2S5B341_9BASI</name>
<keyword evidence="3" id="KW-1185">Reference proteome</keyword>
<dbReference type="Gene3D" id="3.30.710.10">
    <property type="entry name" value="Potassium Channel Kv1.1, Chain A"/>
    <property type="match status" value="1"/>
</dbReference>